<dbReference type="AlphaFoldDB" id="A0A939ESX6"/>
<dbReference type="EMBL" id="JAFLNF010000006">
    <property type="protein sequence ID" value="MBO0346534.1"/>
    <property type="molecule type" value="Genomic_DNA"/>
</dbReference>
<comment type="caution">
    <text evidence="2">The sequence shown here is derived from an EMBL/GenBank/DDBJ whole genome shotgun (WGS) entry which is preliminary data.</text>
</comment>
<dbReference type="Gene3D" id="3.30.750.24">
    <property type="entry name" value="STAS domain"/>
    <property type="match status" value="1"/>
</dbReference>
<dbReference type="RefSeq" id="WP_206942357.1">
    <property type="nucleotide sequence ID" value="NZ_JAFLNF010000006.1"/>
</dbReference>
<accession>A0A939ESX6</accession>
<gene>
    <name evidence="2" type="ORF">J0X15_14980</name>
</gene>
<evidence type="ECO:0000313" key="3">
    <source>
        <dbReference type="Proteomes" id="UP000664779"/>
    </source>
</evidence>
<feature type="domain" description="MlaB-like STAS" evidence="1">
    <location>
        <begin position="14"/>
        <end position="90"/>
    </location>
</feature>
<evidence type="ECO:0000313" key="2">
    <source>
        <dbReference type="EMBL" id="MBO0346534.1"/>
    </source>
</evidence>
<keyword evidence="3" id="KW-1185">Reference proteome</keyword>
<name>A0A939ESX6_9HYPH</name>
<dbReference type="InterPro" id="IPR036513">
    <property type="entry name" value="STAS_dom_sf"/>
</dbReference>
<evidence type="ECO:0000259" key="1">
    <source>
        <dbReference type="Pfam" id="PF13466"/>
    </source>
</evidence>
<sequence length="98" mass="10521">MNTDNIADEGSVFSLPEQCDLAAAALVHSTLVELLSGPVLEIDAGRVERCSTSVAQILLAASKEVDDQGGKMNVRNMTPAFLKCFEDLGLAQNVKIWE</sequence>
<reference evidence="2" key="1">
    <citation type="submission" date="2021-03" db="EMBL/GenBank/DDBJ databases">
        <title>Roseibium sp. CAU 1637 isolated from Incheon.</title>
        <authorList>
            <person name="Kim W."/>
        </authorList>
    </citation>
    <scope>NUCLEOTIDE SEQUENCE</scope>
    <source>
        <strain evidence="2">CAU 1637</strain>
    </source>
</reference>
<dbReference type="InterPro" id="IPR058548">
    <property type="entry name" value="MlaB-like_STAS"/>
</dbReference>
<proteinExistence type="predicted"/>
<protein>
    <submittedName>
        <fullName evidence="2">STAS domain-containing protein</fullName>
    </submittedName>
</protein>
<dbReference type="SUPFAM" id="SSF52091">
    <property type="entry name" value="SpoIIaa-like"/>
    <property type="match status" value="1"/>
</dbReference>
<dbReference type="Pfam" id="PF13466">
    <property type="entry name" value="STAS_2"/>
    <property type="match status" value="1"/>
</dbReference>
<dbReference type="Proteomes" id="UP000664779">
    <property type="component" value="Unassembled WGS sequence"/>
</dbReference>
<organism evidence="2 3">
    <name type="scientific">Roseibium limicola</name>
    <dbReference type="NCBI Taxonomy" id="2816037"/>
    <lineage>
        <taxon>Bacteria</taxon>
        <taxon>Pseudomonadati</taxon>
        <taxon>Pseudomonadota</taxon>
        <taxon>Alphaproteobacteria</taxon>
        <taxon>Hyphomicrobiales</taxon>
        <taxon>Stappiaceae</taxon>
        <taxon>Roseibium</taxon>
    </lineage>
</organism>